<dbReference type="RefSeq" id="WP_022629261.1">
    <property type="nucleotide sequence ID" value="NZ_ATAE01000042.1"/>
</dbReference>
<accession>U6SJB3</accession>
<dbReference type="Proteomes" id="UP000017170">
    <property type="component" value="Unassembled WGS sequence"/>
</dbReference>
<keyword evidence="2" id="KW-1185">Reference proteome</keyword>
<comment type="caution">
    <text evidence="1">The sequence shown here is derived from an EMBL/GenBank/DDBJ whole genome shotgun (WGS) entry which is preliminary data.</text>
</comment>
<dbReference type="EMBL" id="ATAE01000042">
    <property type="protein sequence ID" value="ERN51809.1"/>
    <property type="molecule type" value="Genomic_DNA"/>
</dbReference>
<dbReference type="PROSITE" id="PS51257">
    <property type="entry name" value="PROKAR_LIPOPROTEIN"/>
    <property type="match status" value="1"/>
</dbReference>
<reference evidence="1 2" key="1">
    <citation type="journal article" date="2013" name="Genome Announc.">
        <title>Genome Sequence of the Extreme Obligate Alkaliphile Bacillus marmarensis Strain DSM 21297.</title>
        <authorList>
            <person name="Wernick D.G."/>
            <person name="Choi K.Y."/>
            <person name="Tat C.A."/>
            <person name="Lafontaine Rivera J.G."/>
            <person name="Liao J.C."/>
        </authorList>
    </citation>
    <scope>NUCLEOTIDE SEQUENCE [LARGE SCALE GENOMIC DNA]</scope>
    <source>
        <strain evidence="1 2">DSM 21297</strain>
    </source>
</reference>
<proteinExistence type="predicted"/>
<dbReference type="PATRIC" id="fig|1188261.3.peg.3195"/>
<evidence type="ECO:0000313" key="1">
    <source>
        <dbReference type="EMBL" id="ERN51809.1"/>
    </source>
</evidence>
<sequence>MGKWLSMIMNRGMIVVGVLLVVAGCSDTTTSPEQGLVDEMEAGVEQMDEAIYEYPSRKVPEDIAAAFEMEHPVVAYLEYLDEENYYVDATETLWHYYQSQTPHEKIHFEAVPLNMVIPKNQVRLLDKVGNEINEDELLPDDHFYLDYDLSQYDYTNNNVSLDQVIVHAVTAKEIVEDYYTENEGEYHVTMMYIEGSGHVIDPSWDELDIILRHPTASGFHGIAQEPGAPPRRDLKSALGLETLPQIIVFGHQGPVYVTDSVEGLLHYLEELE</sequence>
<evidence type="ECO:0000313" key="2">
    <source>
        <dbReference type="Proteomes" id="UP000017170"/>
    </source>
</evidence>
<name>U6SJB3_9BACI</name>
<gene>
    <name evidence="1" type="ORF">A33I_18530</name>
</gene>
<protein>
    <submittedName>
        <fullName evidence="1">Uncharacterized protein</fullName>
    </submittedName>
</protein>
<dbReference type="AlphaFoldDB" id="U6SJB3"/>
<organism evidence="1 2">
    <name type="scientific">Alkalihalophilus marmarensis DSM 21297</name>
    <dbReference type="NCBI Taxonomy" id="1188261"/>
    <lineage>
        <taxon>Bacteria</taxon>
        <taxon>Bacillati</taxon>
        <taxon>Bacillota</taxon>
        <taxon>Bacilli</taxon>
        <taxon>Bacillales</taxon>
        <taxon>Bacillaceae</taxon>
        <taxon>Alkalihalophilus</taxon>
    </lineage>
</organism>